<keyword evidence="1" id="KW-0732">Signal</keyword>
<organism evidence="3 4">
    <name type="scientific">Catenuloplanes indicus</name>
    <dbReference type="NCBI Taxonomy" id="137267"/>
    <lineage>
        <taxon>Bacteria</taxon>
        <taxon>Bacillati</taxon>
        <taxon>Actinomycetota</taxon>
        <taxon>Actinomycetes</taxon>
        <taxon>Micromonosporales</taxon>
        <taxon>Micromonosporaceae</taxon>
        <taxon>Catenuloplanes</taxon>
    </lineage>
</organism>
<evidence type="ECO:0000259" key="2">
    <source>
        <dbReference type="Pfam" id="PF14016"/>
    </source>
</evidence>
<keyword evidence="4" id="KW-1185">Reference proteome</keyword>
<reference evidence="3 4" key="1">
    <citation type="submission" date="2023-07" db="EMBL/GenBank/DDBJ databases">
        <title>Sequencing the genomes of 1000 actinobacteria strains.</title>
        <authorList>
            <person name="Klenk H.-P."/>
        </authorList>
    </citation>
    <scope>NUCLEOTIDE SEQUENCE [LARGE SCALE GENOMIC DNA]</scope>
    <source>
        <strain evidence="3 4">DSM 44709</strain>
    </source>
</reference>
<name>A0AAE3W7L0_9ACTN</name>
<dbReference type="AlphaFoldDB" id="A0AAE3W7L0"/>
<feature type="domain" description="DUF4232" evidence="2">
    <location>
        <begin position="59"/>
        <end position="188"/>
    </location>
</feature>
<evidence type="ECO:0000313" key="3">
    <source>
        <dbReference type="EMBL" id="MDQ0370139.1"/>
    </source>
</evidence>
<gene>
    <name evidence="3" type="ORF">J2S42_006808</name>
</gene>
<protein>
    <recommendedName>
        <fullName evidence="2">DUF4232 domain-containing protein</fullName>
    </recommendedName>
</protein>
<sequence length="191" mass="19145">MRTLRVRVAVVSAVALALPLSGCGAGGGEAAAAGSEPAAAAPEVSAATAAPNPSEPGRCHTPDLTVTINETPGGGAAGHHGETLTFTNVSAQACTLEGYPGVSFVTGDEGDQVGAEFAREGDPKKITLKPGDSARSDLLLPDPGAAKCKATETRGFRIYPPDETAAIFVSSPQQACAEKDKGVAKVHPLAT</sequence>
<dbReference type="InterPro" id="IPR025326">
    <property type="entry name" value="DUF4232"/>
</dbReference>
<evidence type="ECO:0000256" key="1">
    <source>
        <dbReference type="SAM" id="SignalP"/>
    </source>
</evidence>
<dbReference type="EMBL" id="JAUSUZ010000001">
    <property type="protein sequence ID" value="MDQ0370139.1"/>
    <property type="molecule type" value="Genomic_DNA"/>
</dbReference>
<evidence type="ECO:0000313" key="4">
    <source>
        <dbReference type="Proteomes" id="UP001240236"/>
    </source>
</evidence>
<feature type="signal peptide" evidence="1">
    <location>
        <begin position="1"/>
        <end position="17"/>
    </location>
</feature>
<proteinExistence type="predicted"/>
<feature type="chain" id="PRO_5042175178" description="DUF4232 domain-containing protein" evidence="1">
    <location>
        <begin position="18"/>
        <end position="191"/>
    </location>
</feature>
<dbReference type="Pfam" id="PF14016">
    <property type="entry name" value="DUF4232"/>
    <property type="match status" value="1"/>
</dbReference>
<accession>A0AAE3W7L0</accession>
<comment type="caution">
    <text evidence="3">The sequence shown here is derived from an EMBL/GenBank/DDBJ whole genome shotgun (WGS) entry which is preliminary data.</text>
</comment>
<dbReference type="Proteomes" id="UP001240236">
    <property type="component" value="Unassembled WGS sequence"/>
</dbReference>